<keyword evidence="3" id="KW-1185">Reference proteome</keyword>
<evidence type="ECO:0000259" key="1">
    <source>
        <dbReference type="SMART" id="SM00912"/>
    </source>
</evidence>
<dbReference type="InterPro" id="IPR024983">
    <property type="entry name" value="CHAT_dom"/>
</dbReference>
<dbReference type="EMBL" id="JADEWL010000055">
    <property type="protein sequence ID" value="MBE9214283.1"/>
    <property type="molecule type" value="Genomic_DNA"/>
</dbReference>
<dbReference type="InterPro" id="IPR012334">
    <property type="entry name" value="Pectin_lyas_fold"/>
</dbReference>
<proteinExistence type="predicted"/>
<dbReference type="Gene3D" id="2.160.20.10">
    <property type="entry name" value="Single-stranded right-handed beta-helix, Pectin lyase-like"/>
    <property type="match status" value="1"/>
</dbReference>
<dbReference type="SMART" id="SM00912">
    <property type="entry name" value="Haemagg_act"/>
    <property type="match status" value="1"/>
</dbReference>
<dbReference type="Proteomes" id="UP000620559">
    <property type="component" value="Unassembled WGS sequence"/>
</dbReference>
<comment type="caution">
    <text evidence="2">The sequence shown here is derived from an EMBL/GenBank/DDBJ whole genome shotgun (WGS) entry which is preliminary data.</text>
</comment>
<feature type="domain" description="Filamentous haemagglutinin FhaB/tRNA nuclease CdiA-like TPS" evidence="1">
    <location>
        <begin position="36"/>
        <end position="148"/>
    </location>
</feature>
<dbReference type="InterPro" id="IPR011050">
    <property type="entry name" value="Pectin_lyase_fold/virulence"/>
</dbReference>
<accession>A0A8J7FDE0</accession>
<dbReference type="Pfam" id="PF05860">
    <property type="entry name" value="TPS"/>
    <property type="match status" value="1"/>
</dbReference>
<name>A0A8J7FDE0_9CYAN</name>
<protein>
    <submittedName>
        <fullName evidence="2">CHAT domain-containing protein</fullName>
    </submittedName>
</protein>
<evidence type="ECO:0000313" key="3">
    <source>
        <dbReference type="Proteomes" id="UP000620559"/>
    </source>
</evidence>
<dbReference type="Pfam" id="PF12770">
    <property type="entry name" value="CHAT"/>
    <property type="match status" value="1"/>
</dbReference>
<gene>
    <name evidence="2" type="ORF">IQ247_16680</name>
</gene>
<dbReference type="SUPFAM" id="SSF51126">
    <property type="entry name" value="Pectin lyase-like"/>
    <property type="match status" value="1"/>
</dbReference>
<dbReference type="NCBIfam" id="TIGR01901">
    <property type="entry name" value="adhes_NPXG"/>
    <property type="match status" value="1"/>
</dbReference>
<sequence>MYLSPKINLLLLIGAIAQILALGIGFTPAQAQSIKPAADGTNTQVTTKGNQIDINGGTRAGTNLFHSFEKFGLNQNEIANFLTTPDIQNILGRVVGGNPSVINGLIQVTGGNPNLFLMNPNGIFFGPNAILNVPADFTATTATNISIGENWFNAFGVNNYADLTESPNGFVFSNLQPGSIVNAGKLAVSSGSNLRLFGGTVASTGELSGGNVTVATVPGENFLRITPQGHLLSLEVPASVTSNNTSVASLPQLLTGSGLANATGLTVNNGQVELTGSGNSVNTGDVVANKVTAGNATLSTEKNLTLVESQLQTTGDLNLLAKDTVFVRDSLANPFVAIARGNLYVQGNQNIDILALNHPQIPFQSGGNLSLVSDGNVSGDAHFSSGGQFKISNLSGEPGNFVSLFDPIIRANGDVEFANYSGAALKVEATGSIKGGDITITSPDTSDSIPSSDPDFTALTTTNALILRAGLDSVTNPDNLPVSVEGTPFGTPNSALQPLGSIQVGNIRTGTLLPNQDGGSVNLQATGNIVTGNIISGAYVSNERAGRGGAVSITSSNGSITTGNINANSYSNDNTNTFSRKAGNAGTITLSAANNISTGYIDTTSIFQGFIDGFSFDFDNVTTGDGGKISITTTNGDINTGVLFSGAYAEEGNAGNGGDISLSANNGSITTGAIVSATVSAEYGDVGSGGDINISAKGNINTKATGLSSFTGQNYFSNIENIANLSDYDNLTTGIVASAAYAAEGNTGNAGTINITSTEGTITTGFIASIVGAGDLDDISNVGAITLNAQGDIITDLIFSLSGNGGTINITSTNGSITTGALLSVAASGEDGVANGGDITINANNGSITTGPLFSAGASAESDEQDVNSSKGGNITLNAKNDVTVGAIGLSKYLEEFDASYQDLDIFAALDDIALELGFNEGEVDVRTVLDNIDNITSGFIISATGVDSGDISSGGAINITSTEGSIKTGFTASIAGTGNGNAGNGGNITMTANNNITTGIIFSGTGTGNGNAGNGGNISLKASNGSITTSPLISTTLSLDGSTGDAGAITLEAKNDVKVDTIGFTTLAEGIDLDNDIIDSLAALDNLTKGWIISTTVAGNGNAGNGGAINLTSTEGGITTGPITSVVYANDGSAGKAGDISLSAKNDISADLLASVSYGSEDDDEVISGKGGNITVTTDSFFRAPQTLGNLSSEFLDQQQVINDEDLKSELKDSLEDFENYSIGSYGRAGSGSITIQHGGNGNVPFVVGDATKNGIAGDIITGGFLDGLYTEISSTQTFPGNFTKGKIEIITQNQDEIPEEIKRSAEATPNQQLPTNSIPQLEVDTLVDQIERQFTQQFLEFGGDDNVEIKTVQDTQGLLSNIGKTTGVKPAVIYTTFLPETYVAGSSLVRQEKDTDVLNIIIVTAEGQPIRKQIKGATRSEVSRIARRFLREVANPRKANSTEYLAPAKQLYEWLVKPYEAEILSLDVKNLMYIMDPGLRHLPIAALHDGNQFIIEKYSIGLLPSISLTDTRYVGVQNSKVLAMGSPTFTQDQNQIDLPAVPIELSTIAGNLWEGKYLSGKNFTLDNLKSERTNTPYGIIHLATHADFPSERQGGRKESYIQLYDSKLRLEDVRKLGWNNPPVELLVLSACRSALGDFEAELGYAGLAIQTGVKSAVASLWFVSDAGTLGVMTEFYRQLNKAPIKAEALRQTQLAMLQGKVRIEGNQLIGTNGNVTLSPEQAEYLRNNITGELSHPYYWASFTMIGSPW</sequence>
<reference evidence="2" key="1">
    <citation type="submission" date="2020-10" db="EMBL/GenBank/DDBJ databases">
        <authorList>
            <person name="Castelo-Branco R."/>
            <person name="Eusebio N."/>
            <person name="Adriana R."/>
            <person name="Vieira A."/>
            <person name="Brugerolle De Fraissinette N."/>
            <person name="Rezende De Castro R."/>
            <person name="Schneider M.P."/>
            <person name="Vasconcelos V."/>
            <person name="Leao P.N."/>
        </authorList>
    </citation>
    <scope>NUCLEOTIDE SEQUENCE</scope>
    <source>
        <strain evidence="2">LEGE 06105</strain>
    </source>
</reference>
<dbReference type="InterPro" id="IPR008638">
    <property type="entry name" value="FhaB/CdiA-like_TPS"/>
</dbReference>
<dbReference type="RefSeq" id="WP_193921909.1">
    <property type="nucleotide sequence ID" value="NZ_JADEWL010000055.1"/>
</dbReference>
<evidence type="ECO:0000313" key="2">
    <source>
        <dbReference type="EMBL" id="MBE9214283.1"/>
    </source>
</evidence>
<organism evidence="2 3">
    <name type="scientific">Plectonema cf. radiosum LEGE 06105</name>
    <dbReference type="NCBI Taxonomy" id="945769"/>
    <lineage>
        <taxon>Bacteria</taxon>
        <taxon>Bacillati</taxon>
        <taxon>Cyanobacteriota</taxon>
        <taxon>Cyanophyceae</taxon>
        <taxon>Oscillatoriophycideae</taxon>
        <taxon>Oscillatoriales</taxon>
        <taxon>Microcoleaceae</taxon>
        <taxon>Plectonema</taxon>
    </lineage>
</organism>